<organism evidence="10 11">
    <name type="scientific">Thamnocephalis sphaerospora</name>
    <dbReference type="NCBI Taxonomy" id="78915"/>
    <lineage>
        <taxon>Eukaryota</taxon>
        <taxon>Fungi</taxon>
        <taxon>Fungi incertae sedis</taxon>
        <taxon>Zoopagomycota</taxon>
        <taxon>Zoopagomycotina</taxon>
        <taxon>Zoopagomycetes</taxon>
        <taxon>Zoopagales</taxon>
        <taxon>Sigmoideomycetaceae</taxon>
        <taxon>Thamnocephalis</taxon>
    </lineage>
</organism>
<dbReference type="PANTHER" id="PTHR47969">
    <property type="entry name" value="CHROMOSOME-ASSOCIATED KINESIN KIF4A-RELATED"/>
    <property type="match status" value="1"/>
</dbReference>
<dbReference type="GO" id="GO:0003777">
    <property type="term" value="F:microtubule motor activity"/>
    <property type="evidence" value="ECO:0007669"/>
    <property type="project" value="InterPro"/>
</dbReference>
<keyword evidence="3 5" id="KW-0067">ATP-binding</keyword>
<dbReference type="GO" id="GO:0007018">
    <property type="term" value="P:microtubule-based movement"/>
    <property type="evidence" value="ECO:0007669"/>
    <property type="project" value="InterPro"/>
</dbReference>
<feature type="region of interest" description="Disordered" evidence="8">
    <location>
        <begin position="432"/>
        <end position="473"/>
    </location>
</feature>
<dbReference type="PROSITE" id="PS50067">
    <property type="entry name" value="KINESIN_MOTOR_2"/>
    <property type="match status" value="1"/>
</dbReference>
<dbReference type="Gene3D" id="1.10.150.280">
    <property type="entry name" value="AF1531-like domain"/>
    <property type="match status" value="1"/>
</dbReference>
<dbReference type="InterPro" id="IPR010994">
    <property type="entry name" value="RuvA_2-like"/>
</dbReference>
<feature type="compositionally biased region" description="Basic and acidic residues" evidence="8">
    <location>
        <begin position="380"/>
        <end position="394"/>
    </location>
</feature>
<evidence type="ECO:0000256" key="7">
    <source>
        <dbReference type="RuleBase" id="RU000394"/>
    </source>
</evidence>
<feature type="region of interest" description="Disordered" evidence="8">
    <location>
        <begin position="347"/>
        <end position="416"/>
    </location>
</feature>
<feature type="compositionally biased region" description="Basic and acidic residues" evidence="8">
    <location>
        <begin position="402"/>
        <end position="416"/>
    </location>
</feature>
<dbReference type="EMBL" id="KZ992737">
    <property type="protein sequence ID" value="RKP07309.1"/>
    <property type="molecule type" value="Genomic_DNA"/>
</dbReference>
<dbReference type="SMART" id="SM00129">
    <property type="entry name" value="KISc"/>
    <property type="match status" value="1"/>
</dbReference>
<evidence type="ECO:0000256" key="1">
    <source>
        <dbReference type="ARBA" id="ARBA00022701"/>
    </source>
</evidence>
<keyword evidence="1 7" id="KW-0493">Microtubule</keyword>
<dbReference type="InterPro" id="IPR027640">
    <property type="entry name" value="Kinesin-like_fam"/>
</dbReference>
<dbReference type="Gene3D" id="3.40.850.10">
    <property type="entry name" value="Kinesin motor domain"/>
    <property type="match status" value="1"/>
</dbReference>
<dbReference type="SUPFAM" id="SSF47781">
    <property type="entry name" value="RuvA domain 2-like"/>
    <property type="match status" value="1"/>
</dbReference>
<dbReference type="GO" id="GO:0051231">
    <property type="term" value="P:spindle elongation"/>
    <property type="evidence" value="ECO:0007669"/>
    <property type="project" value="TreeGrafter"/>
</dbReference>
<feature type="domain" description="Kinesin motor" evidence="9">
    <location>
        <begin position="37"/>
        <end position="298"/>
    </location>
</feature>
<dbReference type="InterPro" id="IPR019821">
    <property type="entry name" value="Kinesin_motor_CS"/>
</dbReference>
<keyword evidence="4 5" id="KW-0505">Motor protein</keyword>
<accession>A0A4V1IWE8</accession>
<dbReference type="InterPro" id="IPR011990">
    <property type="entry name" value="TPR-like_helical_dom_sf"/>
</dbReference>
<dbReference type="OrthoDB" id="3176171at2759"/>
<evidence type="ECO:0000256" key="4">
    <source>
        <dbReference type="ARBA" id="ARBA00023175"/>
    </source>
</evidence>
<dbReference type="GO" id="GO:0005875">
    <property type="term" value="C:microtubule associated complex"/>
    <property type="evidence" value="ECO:0007669"/>
    <property type="project" value="TreeGrafter"/>
</dbReference>
<dbReference type="Gene3D" id="1.25.40.10">
    <property type="entry name" value="Tetratricopeptide repeat domain"/>
    <property type="match status" value="1"/>
</dbReference>
<dbReference type="GO" id="GO:0005524">
    <property type="term" value="F:ATP binding"/>
    <property type="evidence" value="ECO:0007669"/>
    <property type="project" value="UniProtKB-UniRule"/>
</dbReference>
<evidence type="ECO:0000313" key="10">
    <source>
        <dbReference type="EMBL" id="RKP07309.1"/>
    </source>
</evidence>
<keyword evidence="11" id="KW-1185">Reference proteome</keyword>
<gene>
    <name evidence="10" type="ORF">THASP1DRAFT_30870</name>
</gene>
<dbReference type="GO" id="GO:0005874">
    <property type="term" value="C:microtubule"/>
    <property type="evidence" value="ECO:0007669"/>
    <property type="project" value="UniProtKB-KW"/>
</dbReference>
<keyword evidence="6" id="KW-0802">TPR repeat</keyword>
<dbReference type="PANTHER" id="PTHR47969:SF9">
    <property type="entry name" value="KINESIN-LIKE PROTEIN"/>
    <property type="match status" value="1"/>
</dbReference>
<evidence type="ECO:0000256" key="3">
    <source>
        <dbReference type="ARBA" id="ARBA00022840"/>
    </source>
</evidence>
<evidence type="ECO:0000313" key="11">
    <source>
        <dbReference type="Proteomes" id="UP000271241"/>
    </source>
</evidence>
<dbReference type="InterPro" id="IPR001752">
    <property type="entry name" value="Kinesin_motor_dom"/>
</dbReference>
<dbReference type="SUPFAM" id="SSF48452">
    <property type="entry name" value="TPR-like"/>
    <property type="match status" value="1"/>
</dbReference>
<dbReference type="PRINTS" id="PR00380">
    <property type="entry name" value="KINESINHEAVY"/>
</dbReference>
<feature type="binding site" evidence="5">
    <location>
        <begin position="117"/>
        <end position="124"/>
    </location>
    <ligand>
        <name>ATP</name>
        <dbReference type="ChEBI" id="CHEBI:30616"/>
    </ligand>
</feature>
<evidence type="ECO:0000256" key="8">
    <source>
        <dbReference type="SAM" id="MobiDB-lite"/>
    </source>
</evidence>
<dbReference type="SUPFAM" id="SSF52540">
    <property type="entry name" value="P-loop containing nucleoside triphosphate hydrolases"/>
    <property type="match status" value="1"/>
</dbReference>
<keyword evidence="10" id="KW-0378">Hydrolase</keyword>
<dbReference type="InterPro" id="IPR019734">
    <property type="entry name" value="TPR_rpt"/>
</dbReference>
<dbReference type="PROSITE" id="PS50005">
    <property type="entry name" value="TPR"/>
    <property type="match status" value="1"/>
</dbReference>
<dbReference type="PROSITE" id="PS00411">
    <property type="entry name" value="KINESIN_MOTOR_1"/>
    <property type="match status" value="1"/>
</dbReference>
<evidence type="ECO:0000256" key="5">
    <source>
        <dbReference type="PROSITE-ProRule" id="PRU00283"/>
    </source>
</evidence>
<protein>
    <recommendedName>
        <fullName evidence="7">Kinesin-like protein</fullName>
    </recommendedName>
</protein>
<feature type="region of interest" description="Disordered" evidence="8">
    <location>
        <begin position="1"/>
        <end position="35"/>
    </location>
</feature>
<dbReference type="AlphaFoldDB" id="A0A4V1IWE8"/>
<dbReference type="InterPro" id="IPR036961">
    <property type="entry name" value="Kinesin_motor_dom_sf"/>
</dbReference>
<dbReference type="STRING" id="78915.A0A4V1IWE8"/>
<feature type="compositionally biased region" description="Low complexity" evidence="8">
    <location>
        <begin position="14"/>
        <end position="29"/>
    </location>
</feature>
<evidence type="ECO:0000259" key="9">
    <source>
        <dbReference type="PROSITE" id="PS50067"/>
    </source>
</evidence>
<keyword evidence="2 5" id="KW-0547">Nucleotide-binding</keyword>
<proteinExistence type="inferred from homology"/>
<feature type="repeat" description="TPR" evidence="6">
    <location>
        <begin position="493"/>
        <end position="526"/>
    </location>
</feature>
<comment type="similarity">
    <text evidence="5 7">Belongs to the TRAFAC class myosin-kinesin ATPase superfamily. Kinesin family.</text>
</comment>
<dbReference type="Pfam" id="PF00225">
    <property type="entry name" value="Kinesin"/>
    <property type="match status" value="1"/>
</dbReference>
<dbReference type="GO" id="GO:0008017">
    <property type="term" value="F:microtubule binding"/>
    <property type="evidence" value="ECO:0007669"/>
    <property type="project" value="InterPro"/>
</dbReference>
<dbReference type="GO" id="GO:0007052">
    <property type="term" value="P:mitotic spindle organization"/>
    <property type="evidence" value="ECO:0007669"/>
    <property type="project" value="TreeGrafter"/>
</dbReference>
<dbReference type="Proteomes" id="UP000271241">
    <property type="component" value="Unassembled WGS sequence"/>
</dbReference>
<name>A0A4V1IWE8_9FUNG</name>
<reference evidence="11" key="1">
    <citation type="journal article" date="2018" name="Nat. Microbiol.">
        <title>Leveraging single-cell genomics to expand the fungal tree of life.</title>
        <authorList>
            <person name="Ahrendt S.R."/>
            <person name="Quandt C.A."/>
            <person name="Ciobanu D."/>
            <person name="Clum A."/>
            <person name="Salamov A."/>
            <person name="Andreopoulos B."/>
            <person name="Cheng J.F."/>
            <person name="Woyke T."/>
            <person name="Pelin A."/>
            <person name="Henrissat B."/>
            <person name="Reynolds N.K."/>
            <person name="Benny G.L."/>
            <person name="Smith M.E."/>
            <person name="James T.Y."/>
            <person name="Grigoriev I.V."/>
        </authorList>
    </citation>
    <scope>NUCLEOTIDE SEQUENCE [LARGE SCALE GENOMIC DNA]</scope>
    <source>
        <strain evidence="11">RSA 1356</strain>
    </source>
</reference>
<evidence type="ECO:0000256" key="2">
    <source>
        <dbReference type="ARBA" id="ARBA00022741"/>
    </source>
</evidence>
<dbReference type="SMART" id="SM00028">
    <property type="entry name" value="TPR"/>
    <property type="match status" value="1"/>
</dbReference>
<dbReference type="GO" id="GO:0016787">
    <property type="term" value="F:hydrolase activity"/>
    <property type="evidence" value="ECO:0007669"/>
    <property type="project" value="UniProtKB-KW"/>
</dbReference>
<dbReference type="InterPro" id="IPR027417">
    <property type="entry name" value="P-loop_NTPase"/>
</dbReference>
<evidence type="ECO:0000256" key="6">
    <source>
        <dbReference type="PROSITE-ProRule" id="PRU00339"/>
    </source>
</evidence>
<sequence>MALTNGGARRTSKRLSSSSAASNTSSTSAPNGSGEHRIKVLCRVRPFLPHENKDDTIAVNGNSLEISNVRSRAEAYRFSFDACYDALVTQEQLFKRDVQPLIDNVFKGLSTTVFCYGVTGAGKTHTIQGSDREPGIIPRTMRSLFGTKKRSREPMTIRISYMEIYREIVFDLLIPRDTNPASGLAIREDANRNIFVANLTERAVESYPEFERLFKQGRSTASTKLNGNSSRSHAILMVQVEKKEKGKRLCGRVHLIDLAGSEDNRRTENGRDRMAESGAINRSLFVLGQVVEALNTGADSLGGKSMGMMIVNVAPGHEFYQDTINTLNFAKKSKTIVNKTVVNEIHDRPPAQRLAQFGLGKATRTTTSTSAERRAGKRQRTSDAADSSKSDTKRPAPSFSEIRAHEQKKNPNMSKEELEGYVNKILEQKLKEMQGAAVHQERARKGGNDGNDGGPQRKKSRTSADSHSRGEASAAATAEIATFLSPSTKTKSAKAYIIRAKQLEKSGELEKALAVYQQALGFVPDHKSLQNRIDTLRAALDDPDVAMNAKNGAGANTTSATTTQPVGMLHTKRTMPIAGTKNKENHPPLSLGGTGSLMKSFQNALEQDRAKTHKTPPSAAPMPVFSLAASPSETERRTQLETHLIAVFNSMDLRAMKKLKNIGAKRAQQIVAYVDTNGPMQSLHELSRAGISANVLENIIKLNS</sequence>